<keyword evidence="5 10" id="KW-0547">Nucleotide-binding</keyword>
<dbReference type="PANTHER" id="PTHR42714:SF2">
    <property type="entry name" value="TRNA MODIFICATION GTPASE GTPBP3, MITOCHONDRIAL"/>
    <property type="match status" value="1"/>
</dbReference>
<dbReference type="InterPro" id="IPR006073">
    <property type="entry name" value="GTP-bd"/>
</dbReference>
<reference evidence="14" key="3">
    <citation type="submission" date="2018-04" db="EMBL/GenBank/DDBJ databases">
        <authorList>
            <person name="Sheh A."/>
            <person name="Shen Z."/>
            <person name="Mannion A.J."/>
            <person name="Fox J.G."/>
        </authorList>
    </citation>
    <scope>NUCLEOTIDE SEQUENCE</scope>
    <source>
        <strain evidence="14">MIT 97-6194</strain>
    </source>
</reference>
<evidence type="ECO:0000313" key="15">
    <source>
        <dbReference type="Proteomes" id="UP000029714"/>
    </source>
</evidence>
<dbReference type="InterPro" id="IPR027266">
    <property type="entry name" value="TrmE/GcvT-like"/>
</dbReference>
<dbReference type="InterPro" id="IPR027368">
    <property type="entry name" value="MnmE_dom2"/>
</dbReference>
<dbReference type="EC" id="3.6.-.-" evidence="10"/>
<keyword evidence="7 10" id="KW-0460">Magnesium</keyword>
<dbReference type="HAMAP" id="MF_00379">
    <property type="entry name" value="GTPase_MnmE"/>
    <property type="match status" value="1"/>
</dbReference>
<dbReference type="PROSITE" id="PS51709">
    <property type="entry name" value="G_TRME"/>
    <property type="match status" value="1"/>
</dbReference>
<evidence type="ECO:0000256" key="5">
    <source>
        <dbReference type="ARBA" id="ARBA00022741"/>
    </source>
</evidence>
<feature type="binding site" evidence="10">
    <location>
        <position position="138"/>
    </location>
    <ligand>
        <name>(6S)-5-formyl-5,6,7,8-tetrahydrofolate</name>
        <dbReference type="ChEBI" id="CHEBI:57457"/>
    </ligand>
</feature>
<dbReference type="Proteomes" id="UP000029714">
    <property type="component" value="Unassembled WGS sequence"/>
</dbReference>
<feature type="binding site" evidence="10">
    <location>
        <begin position="243"/>
        <end position="248"/>
    </location>
    <ligand>
        <name>GTP</name>
        <dbReference type="ChEBI" id="CHEBI:37565"/>
    </ligand>
</feature>
<dbReference type="GO" id="GO:0003924">
    <property type="term" value="F:GTPase activity"/>
    <property type="evidence" value="ECO:0007669"/>
    <property type="project" value="UniProtKB-UniRule"/>
</dbReference>
<dbReference type="Gene3D" id="1.20.120.430">
    <property type="entry name" value="tRNA modification GTPase MnmE domain 2"/>
    <property type="match status" value="1"/>
</dbReference>
<reference evidence="14 15" key="2">
    <citation type="journal article" date="2016" name="Infect. Immun.">
        <title>Helicobacter saguini, a Novel Helicobacter Isolated from Cotton-Top Tamarins with Ulcerative Colitis, Has Proinflammatory Properties and Induces Typhlocolitis and Dysplasia in Gnotobiotic IL-10-/- Mice.</title>
        <authorList>
            <person name="Shen Z."/>
            <person name="Mannion A."/>
            <person name="Whary M.T."/>
            <person name="Muthupalani S."/>
            <person name="Sheh A."/>
            <person name="Feng Y."/>
            <person name="Gong G."/>
            <person name="Vandamme P."/>
            <person name="Holcombe H.R."/>
            <person name="Paster B.J."/>
            <person name="Fox J.G."/>
        </authorList>
    </citation>
    <scope>NUCLEOTIDE SEQUENCE [LARGE SCALE GENOMIC DNA]</scope>
    <source>
        <strain evidence="14 15">MIT 97-6194</strain>
    </source>
</reference>
<evidence type="ECO:0000256" key="11">
    <source>
        <dbReference type="RuleBase" id="RU003313"/>
    </source>
</evidence>
<dbReference type="NCBIfam" id="TIGR00450">
    <property type="entry name" value="mnmE_trmE_thdF"/>
    <property type="match status" value="1"/>
</dbReference>
<dbReference type="Gene3D" id="3.30.1360.120">
    <property type="entry name" value="Probable tRNA modification gtpase trme, domain 1"/>
    <property type="match status" value="1"/>
</dbReference>
<evidence type="ECO:0000256" key="10">
    <source>
        <dbReference type="HAMAP-Rule" id="MF_00379"/>
    </source>
</evidence>
<keyword evidence="2 10" id="KW-0963">Cytoplasm</keyword>
<evidence type="ECO:0000256" key="4">
    <source>
        <dbReference type="ARBA" id="ARBA00022723"/>
    </source>
</evidence>
<dbReference type="OrthoDB" id="9805918at2"/>
<dbReference type="InterPro" id="IPR005225">
    <property type="entry name" value="Small_GTP-bd"/>
</dbReference>
<gene>
    <name evidence="10 14" type="primary">mnmE</name>
    <name evidence="10" type="synonym">trmE</name>
    <name evidence="13" type="ORF">DCO61_07820</name>
    <name evidence="14" type="ORF">LS64_008930</name>
</gene>
<feature type="binding site" evidence="10">
    <location>
        <begin position="262"/>
        <end position="268"/>
    </location>
    <ligand>
        <name>GTP</name>
        <dbReference type="ChEBI" id="CHEBI:37565"/>
    </ligand>
</feature>
<evidence type="ECO:0000313" key="13">
    <source>
        <dbReference type="EMBL" id="MWV69909.1"/>
    </source>
</evidence>
<protein>
    <recommendedName>
        <fullName evidence="10">tRNA modification GTPase MnmE</fullName>
        <ecNumber evidence="10">3.6.-.-</ecNumber>
    </recommendedName>
</protein>
<dbReference type="GO" id="GO:0030488">
    <property type="term" value="P:tRNA methylation"/>
    <property type="evidence" value="ECO:0007669"/>
    <property type="project" value="TreeGrafter"/>
</dbReference>
<dbReference type="InterPro" id="IPR027417">
    <property type="entry name" value="P-loop_NTPase"/>
</dbReference>
<evidence type="ECO:0000313" key="14">
    <source>
        <dbReference type="EMBL" id="TLD93280.1"/>
    </source>
</evidence>
<keyword evidence="4 10" id="KW-0479">Metal-binding</keyword>
<dbReference type="SUPFAM" id="SSF116878">
    <property type="entry name" value="TrmE connector domain"/>
    <property type="match status" value="1"/>
</dbReference>
<comment type="cofactor">
    <cofactor evidence="10">
        <name>K(+)</name>
        <dbReference type="ChEBI" id="CHEBI:29103"/>
    </cofactor>
    <text evidence="10">Binds 1 potassium ion per subunit.</text>
</comment>
<dbReference type="Proteomes" id="UP000477070">
    <property type="component" value="Unassembled WGS sequence"/>
</dbReference>
<dbReference type="GO" id="GO:0046872">
    <property type="term" value="F:metal ion binding"/>
    <property type="evidence" value="ECO:0007669"/>
    <property type="project" value="UniProtKB-KW"/>
</dbReference>
<evidence type="ECO:0000256" key="3">
    <source>
        <dbReference type="ARBA" id="ARBA00022694"/>
    </source>
</evidence>
<dbReference type="EMBL" id="QBIU01000001">
    <property type="protein sequence ID" value="MWV69909.1"/>
    <property type="molecule type" value="Genomic_DNA"/>
</dbReference>
<feature type="binding site" evidence="10">
    <location>
        <begin position="287"/>
        <end position="290"/>
    </location>
    <ligand>
        <name>GTP</name>
        <dbReference type="ChEBI" id="CHEBI:37565"/>
    </ligand>
</feature>
<reference evidence="14 15" key="1">
    <citation type="journal article" date="2014" name="Genome Announc.">
        <title>Draft genome sequences of eight enterohepatic helicobacter species isolated from both laboratory and wild rodents.</title>
        <authorList>
            <person name="Sheh A."/>
            <person name="Shen Z."/>
            <person name="Fox J.G."/>
        </authorList>
    </citation>
    <scope>NUCLEOTIDE SEQUENCE [LARGE SCALE GENOMIC DNA]</scope>
    <source>
        <strain evidence="14 15">MIT 97-6194</strain>
    </source>
</reference>
<dbReference type="STRING" id="1548018.LS64_10095"/>
<keyword evidence="9 10" id="KW-0342">GTP-binding</keyword>
<dbReference type="Gene3D" id="3.40.50.300">
    <property type="entry name" value="P-loop containing nucleotide triphosphate hydrolases"/>
    <property type="match status" value="1"/>
</dbReference>
<feature type="binding site" evidence="10">
    <location>
        <position position="267"/>
    </location>
    <ligand>
        <name>K(+)</name>
        <dbReference type="ChEBI" id="CHEBI:29103"/>
    </ligand>
</feature>
<dbReference type="Pfam" id="PF12631">
    <property type="entry name" value="MnmE_helical"/>
    <property type="match status" value="1"/>
</dbReference>
<dbReference type="InterPro" id="IPR031168">
    <property type="entry name" value="G_TrmE"/>
</dbReference>
<feature type="binding site" evidence="10">
    <location>
        <position position="268"/>
    </location>
    <ligand>
        <name>Mg(2+)</name>
        <dbReference type="ChEBI" id="CHEBI:18420"/>
    </ligand>
</feature>
<dbReference type="PANTHER" id="PTHR42714">
    <property type="entry name" value="TRNA MODIFICATION GTPASE GTPBP3"/>
    <property type="match status" value="1"/>
</dbReference>
<evidence type="ECO:0000313" key="16">
    <source>
        <dbReference type="Proteomes" id="UP000477070"/>
    </source>
</evidence>
<comment type="function">
    <text evidence="10">Exhibits a very high intrinsic GTPase hydrolysis rate. Involved in the addition of a carboxymethylaminomethyl (cmnm) group at the wobble position (U34) of certain tRNAs, forming tRNA-cmnm(5)s(2)U34.</text>
</comment>
<dbReference type="CDD" id="cd14858">
    <property type="entry name" value="TrmE_N"/>
    <property type="match status" value="1"/>
</dbReference>
<dbReference type="GO" id="GO:0002098">
    <property type="term" value="P:tRNA wobble uridine modification"/>
    <property type="evidence" value="ECO:0007669"/>
    <property type="project" value="TreeGrafter"/>
</dbReference>
<feature type="binding site" evidence="10">
    <location>
        <position position="247"/>
    </location>
    <ligand>
        <name>Mg(2+)</name>
        <dbReference type="ChEBI" id="CHEBI:18420"/>
    </ligand>
</feature>
<dbReference type="Pfam" id="PF01926">
    <property type="entry name" value="MMR_HSR1"/>
    <property type="match status" value="1"/>
</dbReference>
<dbReference type="Pfam" id="PF10396">
    <property type="entry name" value="TrmE_N"/>
    <property type="match status" value="1"/>
</dbReference>
<feature type="binding site" evidence="10">
    <location>
        <position position="262"/>
    </location>
    <ligand>
        <name>K(+)</name>
        <dbReference type="ChEBI" id="CHEBI:29103"/>
    </ligand>
</feature>
<name>A0A347VMU3_9HELI</name>
<dbReference type="CDD" id="cd04164">
    <property type="entry name" value="trmE"/>
    <property type="match status" value="1"/>
</dbReference>
<evidence type="ECO:0000256" key="1">
    <source>
        <dbReference type="ARBA" id="ARBA00011043"/>
    </source>
</evidence>
<keyword evidence="3 10" id="KW-0819">tRNA processing</keyword>
<evidence type="ECO:0000256" key="9">
    <source>
        <dbReference type="ARBA" id="ARBA00023134"/>
    </source>
</evidence>
<keyword evidence="15" id="KW-1185">Reference proteome</keyword>
<feature type="binding site" evidence="10">
    <location>
        <position position="466"/>
    </location>
    <ligand>
        <name>(6S)-5-formyl-5,6,7,8-tetrahydrofolate</name>
        <dbReference type="ChEBI" id="CHEBI:57457"/>
    </ligand>
</feature>
<feature type="domain" description="TrmE-type G" evidence="12">
    <location>
        <begin position="233"/>
        <end position="390"/>
    </location>
</feature>
<evidence type="ECO:0000256" key="6">
    <source>
        <dbReference type="ARBA" id="ARBA00022801"/>
    </source>
</evidence>
<dbReference type="InterPro" id="IPR018948">
    <property type="entry name" value="GTP-bd_TrmE_N"/>
</dbReference>
<dbReference type="SUPFAM" id="SSF52540">
    <property type="entry name" value="P-loop containing nucleoside triphosphate hydrolases"/>
    <property type="match status" value="1"/>
</dbReference>
<evidence type="ECO:0000256" key="7">
    <source>
        <dbReference type="ARBA" id="ARBA00022842"/>
    </source>
</evidence>
<feature type="binding site" evidence="10">
    <location>
        <position position="264"/>
    </location>
    <ligand>
        <name>K(+)</name>
        <dbReference type="ChEBI" id="CHEBI:29103"/>
    </ligand>
</feature>
<feature type="binding site" evidence="10">
    <location>
        <position position="40"/>
    </location>
    <ligand>
        <name>(6S)-5-formyl-5,6,7,8-tetrahydrofolate</name>
        <dbReference type="ChEBI" id="CHEBI:57457"/>
    </ligand>
</feature>
<feature type="binding site" evidence="10">
    <location>
        <position position="99"/>
    </location>
    <ligand>
        <name>(6S)-5-formyl-5,6,7,8-tetrahydrofolate</name>
        <dbReference type="ChEBI" id="CHEBI:57457"/>
    </ligand>
</feature>
<dbReference type="InterPro" id="IPR004520">
    <property type="entry name" value="GTPase_MnmE"/>
</dbReference>
<accession>A0A347VMU3</accession>
<evidence type="ECO:0000259" key="12">
    <source>
        <dbReference type="PROSITE" id="PS51709"/>
    </source>
</evidence>
<comment type="caution">
    <text evidence="10">Lacks conserved residue(s) required for the propagation of feature annotation.</text>
</comment>
<evidence type="ECO:0000256" key="2">
    <source>
        <dbReference type="ARBA" id="ARBA00022490"/>
    </source>
</evidence>
<dbReference type="FunFam" id="3.40.50.300:FF:001376">
    <property type="entry name" value="tRNA modification GTPase MnmE"/>
    <property type="match status" value="1"/>
</dbReference>
<dbReference type="EMBL" id="JRMP02000015">
    <property type="protein sequence ID" value="TLD93280.1"/>
    <property type="molecule type" value="Genomic_DNA"/>
</dbReference>
<feature type="binding site" evidence="10">
    <location>
        <position position="243"/>
    </location>
    <ligand>
        <name>K(+)</name>
        <dbReference type="ChEBI" id="CHEBI:29103"/>
    </ligand>
</feature>
<keyword evidence="6 10" id="KW-0378">Hydrolase</keyword>
<organism evidence="14 15">
    <name type="scientific">Helicobacter saguini</name>
    <dbReference type="NCBI Taxonomy" id="1548018"/>
    <lineage>
        <taxon>Bacteria</taxon>
        <taxon>Pseudomonadati</taxon>
        <taxon>Campylobacterota</taxon>
        <taxon>Epsilonproteobacteria</taxon>
        <taxon>Campylobacterales</taxon>
        <taxon>Helicobacteraceae</taxon>
        <taxon>Helicobacter</taxon>
    </lineage>
</organism>
<dbReference type="InterPro" id="IPR025867">
    <property type="entry name" value="MnmE_helical"/>
</dbReference>
<comment type="subcellular location">
    <subcellularLocation>
        <location evidence="10">Cytoplasm</location>
    </subcellularLocation>
</comment>
<sequence>MQDSNNFNKKLENLKDCNDFEPTIVAISTALSKSAISIVRMSGNKALEIAYKLLNSKTPLSPRVATLRNIYDEKNELIDNAIIIYFKAPKSYTGEDLVEIQSHGGSIIANDILKMCLFYGATLAEPGEFSKRALKNGKLDLIKLDSIISLINSKNANFRALLTRNLCGKLESNLESVRVKLLEIIAQIEVNIDYAEEELDSNILNISLKNLQNIESNFKNIIDSTTKYNKLQNLNLCILGRPNVGKSSILNMLLNENRAIVSDIAGTTRDAISEYIDICGNLIKIIDTAGIRDSKDSIESQGIQKSFEFANKSDILLCIFDISSEMTKDDFKILEFLDSLHDKFILIILNKVDLEHKNTYEFPNFEVLKISTKEASCANILKDKISQILTFNIDKDTLILTNHTQKLLLESALQNIQTAITLLPTNALELTSLELTNALQNISQITKPYNVEEMLDSMFSQFCVGK</sequence>
<proteinExistence type="inferred from homology"/>
<comment type="subunit">
    <text evidence="10">Homodimer. Heterotetramer of two MnmE and two MnmG subunits.</text>
</comment>
<evidence type="ECO:0000256" key="8">
    <source>
        <dbReference type="ARBA" id="ARBA00022958"/>
    </source>
</evidence>
<keyword evidence="8 10" id="KW-0630">Potassium</keyword>
<dbReference type="SUPFAM" id="SSF103025">
    <property type="entry name" value="Folate-binding domain"/>
    <property type="match status" value="1"/>
</dbReference>
<reference evidence="13 16" key="4">
    <citation type="submission" date="2019-12" db="EMBL/GenBank/DDBJ databases">
        <title>Multi-Generational Helicobacter saguini Isolates.</title>
        <authorList>
            <person name="Mannion A."/>
            <person name="Shen Z."/>
            <person name="Fox J.G."/>
        </authorList>
    </citation>
    <scope>NUCLEOTIDE SEQUENCE [LARGE SCALE GENOMIC DNA]</scope>
    <source>
        <strain evidence="13">16-048</strain>
        <strain evidence="16">16-048 (F4)</strain>
    </source>
</reference>
<dbReference type="GO" id="GO:0005829">
    <property type="term" value="C:cytosol"/>
    <property type="evidence" value="ECO:0007669"/>
    <property type="project" value="TreeGrafter"/>
</dbReference>
<dbReference type="GO" id="GO:0005525">
    <property type="term" value="F:GTP binding"/>
    <property type="evidence" value="ECO:0007669"/>
    <property type="project" value="UniProtKB-UniRule"/>
</dbReference>
<dbReference type="AlphaFoldDB" id="A0A347VMU3"/>
<comment type="similarity">
    <text evidence="1 10 11">Belongs to the TRAFAC class TrmE-Era-EngA-EngB-Septin-like GTPase superfamily. TrmE GTPase family.</text>
</comment>
<comment type="caution">
    <text evidence="14">The sequence shown here is derived from an EMBL/GenBank/DDBJ whole genome shotgun (WGS) entry which is preliminary data.</text>
</comment>
<dbReference type="NCBIfam" id="TIGR00231">
    <property type="entry name" value="small_GTP"/>
    <property type="match status" value="1"/>
</dbReference>